<comment type="caution">
    <text evidence="7">The sequence shown here is derived from an EMBL/GenBank/DDBJ whole genome shotgun (WGS) entry which is preliminary data.</text>
</comment>
<keyword evidence="4" id="KW-0408">Iron</keyword>
<keyword evidence="3" id="KW-0479">Metal-binding</keyword>
<dbReference type="CDD" id="cd02068">
    <property type="entry name" value="radical_SAM_B12_BD"/>
    <property type="match status" value="1"/>
</dbReference>
<dbReference type="RefSeq" id="WP_190696716.1">
    <property type="nucleotide sequence ID" value="NZ_JAMPKX010000002.1"/>
</dbReference>
<dbReference type="PROSITE" id="PS51918">
    <property type="entry name" value="RADICAL_SAM"/>
    <property type="match status" value="1"/>
</dbReference>
<evidence type="ECO:0000256" key="1">
    <source>
        <dbReference type="ARBA" id="ARBA00001966"/>
    </source>
</evidence>
<reference evidence="7 8" key="1">
    <citation type="submission" date="2022-04" db="EMBL/GenBank/DDBJ databases">
        <title>Positive selection, recombination, and allopatry shape intraspecific diversity of widespread and dominant cyanobacteria.</title>
        <authorList>
            <person name="Wei J."/>
            <person name="Shu W."/>
            <person name="Hu C."/>
        </authorList>
    </citation>
    <scope>NUCLEOTIDE SEQUENCE [LARGE SCALE GENOMIC DNA]</scope>
    <source>
        <strain evidence="7 8">DQ-A4</strain>
    </source>
</reference>
<dbReference type="InterPro" id="IPR034466">
    <property type="entry name" value="Methyltransferase_Class_B"/>
</dbReference>
<dbReference type="InterPro" id="IPR025274">
    <property type="entry name" value="DUF4070"/>
</dbReference>
<evidence type="ECO:0000313" key="7">
    <source>
        <dbReference type="EMBL" id="MEP0946752.1"/>
    </source>
</evidence>
<dbReference type="InterPro" id="IPR058240">
    <property type="entry name" value="rSAM_sf"/>
</dbReference>
<keyword evidence="8" id="KW-1185">Reference proteome</keyword>
<evidence type="ECO:0000259" key="6">
    <source>
        <dbReference type="PROSITE" id="PS51918"/>
    </source>
</evidence>
<evidence type="ECO:0000256" key="2">
    <source>
        <dbReference type="ARBA" id="ARBA00022691"/>
    </source>
</evidence>
<dbReference type="EMBL" id="JAMPKX010000002">
    <property type="protein sequence ID" value="MEP0946752.1"/>
    <property type="molecule type" value="Genomic_DNA"/>
</dbReference>
<dbReference type="InterPro" id="IPR006158">
    <property type="entry name" value="Cobalamin-bd"/>
</dbReference>
<dbReference type="Gene3D" id="3.80.30.20">
    <property type="entry name" value="tm_1862 like domain"/>
    <property type="match status" value="1"/>
</dbReference>
<comment type="cofactor">
    <cofactor evidence="1">
        <name>[4Fe-4S] cluster</name>
        <dbReference type="ChEBI" id="CHEBI:49883"/>
    </cofactor>
</comment>
<dbReference type="PANTHER" id="PTHR43409:SF3">
    <property type="entry name" value="HYPOTHETICAL METHYLTRANSFERASE"/>
    <property type="match status" value="1"/>
</dbReference>
<keyword evidence="5" id="KW-0411">Iron-sulfur</keyword>
<dbReference type="Pfam" id="PF02310">
    <property type="entry name" value="B12-binding"/>
    <property type="match status" value="1"/>
</dbReference>
<dbReference type="InterPro" id="IPR034530">
    <property type="entry name" value="HpnP-like"/>
</dbReference>
<dbReference type="SFLD" id="SFLDG01123">
    <property type="entry name" value="methyltransferase_(Class_B)"/>
    <property type="match status" value="1"/>
</dbReference>
<dbReference type="InterPro" id="IPR006638">
    <property type="entry name" value="Elp3/MiaA/NifB-like_rSAM"/>
</dbReference>
<keyword evidence="2" id="KW-0949">S-adenosyl-L-methionine</keyword>
<dbReference type="Pfam" id="PF13282">
    <property type="entry name" value="DUF4070"/>
    <property type="match status" value="1"/>
</dbReference>
<dbReference type="Pfam" id="PF04055">
    <property type="entry name" value="Radical_SAM"/>
    <property type="match status" value="1"/>
</dbReference>
<evidence type="ECO:0000256" key="4">
    <source>
        <dbReference type="ARBA" id="ARBA00023004"/>
    </source>
</evidence>
<sequence length="540" mass="61333">MNILLVYPRFPQSFWSFDKTLELVGLKAQLPPLGLVTVAAILPQTWDYKLVDRNVREVRDDEWRWADIVIISAMIVHRVDFLDAVQTAKRYGKLVAVGGPYPTAIPQESEAAGADFLVLDEGEITLPMFVEAVERGDRSGTFRSGGEKPDVTSTPVPRYDLLEMDAYAEMSVQFSRGCPFQCEFCDIIVLYGRKPRTKDPEQLLAELQCLYDLGWRRSIFMVDDNFIGNKRNVKLLLKAMKPWMEEHGYPFSFATEASVDLAQDPELMQMMVDCNFGTVFLGIETPDDESLNMTKKFQNMRDPLSESVISIAQAGLRVMAGLIVGFDGEKSGAGRRIYEFVEQTAIPTALVSMLQALPDTALSHRLEKEGRLLSKSADINQTTLMNFVPTRPIEEITEEYIQVFWDLYDPLTVLNRTFRHFLMLGEAQKRNYKNRTTSAGAPDVNWVTIRAFLIVVWRQGVLRKTRLRFWINLAIMLWRYPAVAANYISVCAQAEHFIDFRQLVRQNIEEQLAAYLEAKKLTDQTAATTASVESVAMPVS</sequence>
<organism evidence="7 8">
    <name type="scientific">Leptolyngbya subtilissima DQ-A4</name>
    <dbReference type="NCBI Taxonomy" id="2933933"/>
    <lineage>
        <taxon>Bacteria</taxon>
        <taxon>Bacillati</taxon>
        <taxon>Cyanobacteriota</taxon>
        <taxon>Cyanophyceae</taxon>
        <taxon>Leptolyngbyales</taxon>
        <taxon>Leptolyngbyaceae</taxon>
        <taxon>Leptolyngbya group</taxon>
        <taxon>Leptolyngbya</taxon>
    </lineage>
</organism>
<dbReference type="Proteomes" id="UP001482513">
    <property type="component" value="Unassembled WGS sequence"/>
</dbReference>
<dbReference type="SFLD" id="SFLDS00029">
    <property type="entry name" value="Radical_SAM"/>
    <property type="match status" value="1"/>
</dbReference>
<dbReference type="SUPFAM" id="SSF102114">
    <property type="entry name" value="Radical SAM enzymes"/>
    <property type="match status" value="1"/>
</dbReference>
<evidence type="ECO:0000256" key="5">
    <source>
        <dbReference type="ARBA" id="ARBA00023014"/>
    </source>
</evidence>
<accession>A0ABV0K224</accession>
<feature type="domain" description="Radical SAM core" evidence="6">
    <location>
        <begin position="164"/>
        <end position="394"/>
    </location>
</feature>
<dbReference type="SFLD" id="SFLDG01082">
    <property type="entry name" value="B12-binding_domain_containing"/>
    <property type="match status" value="1"/>
</dbReference>
<dbReference type="InterPro" id="IPR007197">
    <property type="entry name" value="rSAM"/>
</dbReference>
<dbReference type="InterPro" id="IPR023404">
    <property type="entry name" value="rSAM_horseshoe"/>
</dbReference>
<dbReference type="SFLD" id="SFLDF00303">
    <property type="entry name" value="hopanoid_C2-methyltransferase"/>
    <property type="match status" value="1"/>
</dbReference>
<dbReference type="InterPro" id="IPR051198">
    <property type="entry name" value="BchE-like"/>
</dbReference>
<gene>
    <name evidence="7" type="ORF">NC992_07700</name>
</gene>
<evidence type="ECO:0000256" key="3">
    <source>
        <dbReference type="ARBA" id="ARBA00022723"/>
    </source>
</evidence>
<evidence type="ECO:0000313" key="8">
    <source>
        <dbReference type="Proteomes" id="UP001482513"/>
    </source>
</evidence>
<dbReference type="Gene3D" id="3.40.50.280">
    <property type="entry name" value="Cobalamin-binding domain"/>
    <property type="match status" value="1"/>
</dbReference>
<dbReference type="PANTHER" id="PTHR43409">
    <property type="entry name" value="ANAEROBIC MAGNESIUM-PROTOPORPHYRIN IX MONOMETHYL ESTER CYCLASE-RELATED"/>
    <property type="match status" value="1"/>
</dbReference>
<proteinExistence type="predicted"/>
<protein>
    <submittedName>
        <fullName evidence="7">B12-binding domain-containing radical SAM protein</fullName>
    </submittedName>
</protein>
<name>A0ABV0K224_9CYAN</name>
<dbReference type="SMART" id="SM00729">
    <property type="entry name" value="Elp3"/>
    <property type="match status" value="1"/>
</dbReference>